<dbReference type="RefSeq" id="WP_168002045.1">
    <property type="nucleotide sequence ID" value="NZ_JAATEO010000018.1"/>
</dbReference>
<evidence type="ECO:0000313" key="2">
    <source>
        <dbReference type="Proteomes" id="UP000783871"/>
    </source>
</evidence>
<reference evidence="1 2" key="1">
    <citation type="submission" date="2020-03" db="EMBL/GenBank/DDBJ databases">
        <title>WGS of actinomycetes isolated from Thailand.</title>
        <authorList>
            <person name="Thawai C."/>
        </authorList>
    </citation>
    <scope>NUCLEOTIDE SEQUENCE [LARGE SCALE GENOMIC DNA]</scope>
    <source>
        <strain evidence="1 2">HSS6-12</strain>
    </source>
</reference>
<gene>
    <name evidence="1" type="ORF">HCJ94_17205</name>
</gene>
<evidence type="ECO:0000313" key="1">
    <source>
        <dbReference type="EMBL" id="NJP33671.1"/>
    </source>
</evidence>
<comment type="caution">
    <text evidence="1">The sequence shown here is derived from an EMBL/GenBank/DDBJ whole genome shotgun (WGS) entry which is preliminary data.</text>
</comment>
<dbReference type="EMBL" id="JAATEO010000018">
    <property type="protein sequence ID" value="NJP33671.1"/>
    <property type="molecule type" value="Genomic_DNA"/>
</dbReference>
<proteinExistence type="predicted"/>
<sequence length="55" mass="6200">MVGVAIGVAHLVLILAVLVAIRRRRAFADRYVNRLQRLRTRLAGGRPGRHLRSVE</sequence>
<accession>A0ABX0Z743</accession>
<dbReference type="Proteomes" id="UP000783871">
    <property type="component" value="Unassembled WGS sequence"/>
</dbReference>
<organism evidence="1 2">
    <name type="scientific">Micromonospora thermarum</name>
    <dbReference type="NCBI Taxonomy" id="2720024"/>
    <lineage>
        <taxon>Bacteria</taxon>
        <taxon>Bacillati</taxon>
        <taxon>Actinomycetota</taxon>
        <taxon>Actinomycetes</taxon>
        <taxon>Micromonosporales</taxon>
        <taxon>Micromonosporaceae</taxon>
        <taxon>Micromonospora</taxon>
    </lineage>
</organism>
<name>A0ABX0Z743_9ACTN</name>
<protein>
    <submittedName>
        <fullName evidence="1">Uncharacterized protein</fullName>
    </submittedName>
</protein>
<keyword evidence="2" id="KW-1185">Reference proteome</keyword>